<dbReference type="Gene3D" id="3.30.70.270">
    <property type="match status" value="1"/>
</dbReference>
<dbReference type="Gene3D" id="2.60.40.10">
    <property type="entry name" value="Immunoglobulins"/>
    <property type="match status" value="1"/>
</dbReference>
<keyword evidence="3" id="KW-0812">Transmembrane</keyword>
<feature type="signal peptide" evidence="4">
    <location>
        <begin position="1"/>
        <end position="20"/>
    </location>
</feature>
<evidence type="ECO:0000256" key="2">
    <source>
        <dbReference type="SAM" id="Coils"/>
    </source>
</evidence>
<dbReference type="EMBL" id="CP134146">
    <property type="protein sequence ID" value="WNC69691.1"/>
    <property type="molecule type" value="Genomic_DNA"/>
</dbReference>
<dbReference type="SUPFAM" id="SSF63829">
    <property type="entry name" value="Calcium-dependent phosphotriesterase"/>
    <property type="match status" value="3"/>
</dbReference>
<dbReference type="Pfam" id="PF07494">
    <property type="entry name" value="Reg_prop"/>
    <property type="match status" value="5"/>
</dbReference>
<feature type="coiled-coil region" evidence="2">
    <location>
        <begin position="834"/>
        <end position="864"/>
    </location>
</feature>
<keyword evidence="7" id="KW-1185">Reference proteome</keyword>
<gene>
    <name evidence="6" type="ORF">RI845_05970</name>
</gene>
<keyword evidence="1" id="KW-0597">Phosphoprotein</keyword>
<protein>
    <submittedName>
        <fullName evidence="6">Two-component regulator propeller domain-containing protein</fullName>
    </submittedName>
</protein>
<dbReference type="InterPro" id="IPR015943">
    <property type="entry name" value="WD40/YVTN_repeat-like_dom_sf"/>
</dbReference>
<dbReference type="InterPro" id="IPR000160">
    <property type="entry name" value="GGDEF_dom"/>
</dbReference>
<dbReference type="Proteomes" id="UP001248581">
    <property type="component" value="Chromosome"/>
</dbReference>
<accession>A0ABY9TLG9</accession>
<keyword evidence="3" id="KW-0472">Membrane</keyword>
<dbReference type="RefSeq" id="WP_348388834.1">
    <property type="nucleotide sequence ID" value="NZ_CP134146.1"/>
</dbReference>
<feature type="domain" description="GGDEF" evidence="5">
    <location>
        <begin position="851"/>
        <end position="1032"/>
    </location>
</feature>
<proteinExistence type="predicted"/>
<feature type="transmembrane region" description="Helical" evidence="3">
    <location>
        <begin position="798"/>
        <end position="816"/>
    </location>
</feature>
<keyword evidence="2" id="KW-0175">Coiled coil</keyword>
<evidence type="ECO:0000256" key="1">
    <source>
        <dbReference type="ARBA" id="ARBA00022553"/>
    </source>
</evidence>
<dbReference type="Pfam" id="PF07495">
    <property type="entry name" value="Y_Y_Y"/>
    <property type="match status" value="1"/>
</dbReference>
<dbReference type="PANTHER" id="PTHR43547">
    <property type="entry name" value="TWO-COMPONENT HISTIDINE KINASE"/>
    <property type="match status" value="1"/>
</dbReference>
<evidence type="ECO:0000256" key="4">
    <source>
        <dbReference type="SAM" id="SignalP"/>
    </source>
</evidence>
<dbReference type="InterPro" id="IPR011123">
    <property type="entry name" value="Y_Y_Y"/>
</dbReference>
<evidence type="ECO:0000313" key="7">
    <source>
        <dbReference type="Proteomes" id="UP001248581"/>
    </source>
</evidence>
<dbReference type="InterPro" id="IPR043128">
    <property type="entry name" value="Rev_trsase/Diguanyl_cyclase"/>
</dbReference>
<feature type="chain" id="PRO_5045230222" evidence="4">
    <location>
        <begin position="21"/>
        <end position="1055"/>
    </location>
</feature>
<dbReference type="Gene3D" id="2.130.10.10">
    <property type="entry name" value="YVTN repeat-like/Quinoprotein amine dehydrogenase"/>
    <property type="match status" value="4"/>
</dbReference>
<sequence length="1055" mass="120115">MKVVLTLILFLSLLSKPTFSQNINTFKNFTADHPLSYQAVRTIAQDKESFIWFGSQEGVHRYDGHQFLSFHHDANDPTSLSSDVISRILIDSSKQIWVATRGGGLNLFRENSQDFQRITSKTSPLSLTNDNVNALIEDKLGNLWIGTENGVNILFRDGNNWQIKHIVQELGNPNSLSYNSVETILQTANGQVWVGTGGGGISVFDQQGNFIQSVNIRKKQKQGSAEKLIKVLYQDNMSNIWVGTSESGLFKFSSKDNNVVQYQFDEFDTNSLMSNSIESIYQDSSDRIWVASDKGIAIFNEELNNFSRINHSVTNPQSLTNDFVLTIFEDNKNMIWIGTFSGVSRWDPNMTTFRQYNDQNHPKVARSLIMDFAQLDKDHIIFSTYANGLYVLTIEDNTIAPFKFNISNQKLRFTSLLVDNDTLWLGSRSSGLFEINLVNGKSKNYRFDSSNHRSISANSITDIFKDSKARLWVSTYHKGLNKLNRNGTFERFESKKPLSQNSPSTNHILQIAEDKQGDIWLATYDGGINRFNPDSKTFTHITHDENIKNSLSSDIAWVMLFDQANNLWVGTQAAGLNLLSNDNILAENYSFQYFDIKNGMKDQTVYGFSQDSAGNLWFSSNKGISRYSLKHNSFKHFDTRHGLVDLEYNHGAVFSGSDDTLYFGSAKGFTSVDPKNILTEQPAPEVRLTNIFKLNEAMEFKQGLSNVKSLTFDYSDQLISFEYVGLNYSDPESTRYKYRLLGFDDEWIDAGKLKRATYTNLPSGNYTLQIVAGNSDNVWSDPGYAIEISVNSAPWNTWWAYLLYVVFIALSVLSYTRILNRKLVIEQQQKISLKKQVIEKTQDYAQKNSELEQANNQLEKAATVDKLTGVKSRRYLDIYIEQTSQLMNQIHQNILPVQRSILPRLYLLMIRIANIESVKSSQLINLTDLLLYSRNPDDLVIRWSDDTFAIIGYEKDNNAGELAARLANRYDSIFDGKQVISQAYSFYPFNREQPLDLSWDQVSVMTEMGLNIVNTNDSINWLGLCKPKVQPFDYLEVVKDSNFAVVKQHVVCKQG</sequence>
<dbReference type="InterPro" id="IPR013783">
    <property type="entry name" value="Ig-like_fold"/>
</dbReference>
<dbReference type="SMART" id="SM00267">
    <property type="entry name" value="GGDEF"/>
    <property type="match status" value="1"/>
</dbReference>
<keyword evidence="4" id="KW-0732">Signal</keyword>
<dbReference type="InterPro" id="IPR011110">
    <property type="entry name" value="Reg_prop"/>
</dbReference>
<evidence type="ECO:0000313" key="6">
    <source>
        <dbReference type="EMBL" id="WNC69691.1"/>
    </source>
</evidence>
<reference evidence="7" key="1">
    <citation type="submission" date="2023-09" db="EMBL/GenBank/DDBJ databases">
        <authorList>
            <person name="Li S."/>
            <person name="Li X."/>
            <person name="Zhang C."/>
            <person name="Zhao Z."/>
        </authorList>
    </citation>
    <scope>NUCLEOTIDE SEQUENCE [LARGE SCALE GENOMIC DNA]</scope>
    <source>
        <strain evidence="7">SQ345</strain>
    </source>
</reference>
<name>A0ABY9TLG9_9GAMM</name>
<evidence type="ECO:0000256" key="3">
    <source>
        <dbReference type="SAM" id="Phobius"/>
    </source>
</evidence>
<evidence type="ECO:0000259" key="5">
    <source>
        <dbReference type="SMART" id="SM00267"/>
    </source>
</evidence>
<keyword evidence="3" id="KW-1133">Transmembrane helix</keyword>
<organism evidence="6 7">
    <name type="scientific">Thalassotalea nanhaiensis</name>
    <dbReference type="NCBI Taxonomy" id="3065648"/>
    <lineage>
        <taxon>Bacteria</taxon>
        <taxon>Pseudomonadati</taxon>
        <taxon>Pseudomonadota</taxon>
        <taxon>Gammaproteobacteria</taxon>
        <taxon>Alteromonadales</taxon>
        <taxon>Colwelliaceae</taxon>
        <taxon>Thalassotalea</taxon>
    </lineage>
</organism>
<dbReference type="PANTHER" id="PTHR43547:SF2">
    <property type="entry name" value="HYBRID SIGNAL TRANSDUCTION HISTIDINE KINASE C"/>
    <property type="match status" value="1"/>
</dbReference>